<proteinExistence type="inferred from homology"/>
<dbReference type="EMBL" id="QRYC01000023">
    <property type="protein sequence ID" value="RGU54987.1"/>
    <property type="molecule type" value="Genomic_DNA"/>
</dbReference>
<dbReference type="PANTHER" id="PTHR47891:SF2">
    <property type="entry name" value="MAGNESIUM AND COBALT TRANSPORTER"/>
    <property type="match status" value="1"/>
</dbReference>
<evidence type="ECO:0000256" key="3">
    <source>
        <dbReference type="ARBA" id="ARBA00022692"/>
    </source>
</evidence>
<evidence type="ECO:0000256" key="6">
    <source>
        <dbReference type="SAM" id="Phobius"/>
    </source>
</evidence>
<evidence type="ECO:0000256" key="5">
    <source>
        <dbReference type="ARBA" id="ARBA00023136"/>
    </source>
</evidence>
<keyword evidence="3 6" id="KW-0812">Transmembrane</keyword>
<dbReference type="SUPFAM" id="SSF144083">
    <property type="entry name" value="Magnesium transport protein CorA, transmembrane region"/>
    <property type="match status" value="1"/>
</dbReference>
<accession>A0A412TMB4</accession>
<gene>
    <name evidence="7" type="ORF">DWW57_14085</name>
</gene>
<evidence type="ECO:0000256" key="2">
    <source>
        <dbReference type="ARBA" id="ARBA00009765"/>
    </source>
</evidence>
<dbReference type="Gene3D" id="3.30.460.20">
    <property type="entry name" value="CorA soluble domain-like"/>
    <property type="match status" value="1"/>
</dbReference>
<dbReference type="InterPro" id="IPR045861">
    <property type="entry name" value="CorA_cytoplasmic_dom"/>
</dbReference>
<organism evidence="7 8">
    <name type="scientific">Odoribacter splanchnicus</name>
    <dbReference type="NCBI Taxonomy" id="28118"/>
    <lineage>
        <taxon>Bacteria</taxon>
        <taxon>Pseudomonadati</taxon>
        <taxon>Bacteroidota</taxon>
        <taxon>Bacteroidia</taxon>
        <taxon>Bacteroidales</taxon>
        <taxon>Odoribacteraceae</taxon>
        <taxon>Odoribacter</taxon>
    </lineage>
</organism>
<keyword evidence="5 6" id="KW-0472">Membrane</keyword>
<dbReference type="GO" id="GO:0016020">
    <property type="term" value="C:membrane"/>
    <property type="evidence" value="ECO:0007669"/>
    <property type="project" value="UniProtKB-SubCell"/>
</dbReference>
<name>A0A412TMB4_9BACT</name>
<dbReference type="GO" id="GO:0046873">
    <property type="term" value="F:metal ion transmembrane transporter activity"/>
    <property type="evidence" value="ECO:0007669"/>
    <property type="project" value="InterPro"/>
</dbReference>
<dbReference type="CDD" id="cd12827">
    <property type="entry name" value="EcCorA_ZntB-like_u2"/>
    <property type="match status" value="1"/>
</dbReference>
<sequence length="308" mass="36179">MRKFLCCRDNFAEKQAWQKYCWVNIEMPTEEDTLYLTRDLKIPSAFLSDIRDVDERPRIETEDGWTLMILRIPYRDEGNDIPYITVPLGIIMKADYFVTICHHATDMLPDFIRYMQRKKLPIDGSWDLLFRLFLSSSVWYLKYLKQINNQSRAVEKELERSIQNAELQRLLKIEKSLVFFITSLRGNDNLLVKLKNLKSQREFFDPDLVEDVEIELRQAQDTARIYSDILSGTMDAFASVISNNLNVIMKRMTAISLLLMIPTLIASLYGMNVHNGLEDSHYGLFVIAIISVAFSILSYWMFRRKSWL</sequence>
<dbReference type="SUPFAM" id="SSF143865">
    <property type="entry name" value="CorA soluble domain-like"/>
    <property type="match status" value="1"/>
</dbReference>
<dbReference type="RefSeq" id="WP_022159478.1">
    <property type="nucleotide sequence ID" value="NZ_BAABYK010000001.1"/>
</dbReference>
<evidence type="ECO:0000256" key="1">
    <source>
        <dbReference type="ARBA" id="ARBA00004141"/>
    </source>
</evidence>
<dbReference type="InterPro" id="IPR002523">
    <property type="entry name" value="MgTranspt_CorA/ZnTranspt_ZntB"/>
</dbReference>
<dbReference type="PANTHER" id="PTHR47891">
    <property type="entry name" value="TRANSPORTER-RELATED"/>
    <property type="match status" value="1"/>
</dbReference>
<evidence type="ECO:0000313" key="8">
    <source>
        <dbReference type="Proteomes" id="UP000284243"/>
    </source>
</evidence>
<feature type="transmembrane region" description="Helical" evidence="6">
    <location>
        <begin position="282"/>
        <end position="302"/>
    </location>
</feature>
<feature type="transmembrane region" description="Helical" evidence="6">
    <location>
        <begin position="252"/>
        <end position="270"/>
    </location>
</feature>
<dbReference type="Pfam" id="PF01544">
    <property type="entry name" value="CorA"/>
    <property type="match status" value="1"/>
</dbReference>
<dbReference type="Gene3D" id="1.20.58.340">
    <property type="entry name" value="Magnesium transport protein CorA, transmembrane region"/>
    <property type="match status" value="2"/>
</dbReference>
<dbReference type="InterPro" id="IPR045863">
    <property type="entry name" value="CorA_TM1_TM2"/>
</dbReference>
<protein>
    <submittedName>
        <fullName evidence="7">Magnesium transporter CorA family protein</fullName>
    </submittedName>
</protein>
<comment type="similarity">
    <text evidence="2">Belongs to the CorA metal ion transporter (MIT) (TC 1.A.35) family.</text>
</comment>
<dbReference type="InterPro" id="IPR047199">
    <property type="entry name" value="CorA-like"/>
</dbReference>
<evidence type="ECO:0000313" key="7">
    <source>
        <dbReference type="EMBL" id="RGU54987.1"/>
    </source>
</evidence>
<reference evidence="7 8" key="1">
    <citation type="submission" date="2018-08" db="EMBL/GenBank/DDBJ databases">
        <title>A genome reference for cultivated species of the human gut microbiota.</title>
        <authorList>
            <person name="Zou Y."/>
            <person name="Xue W."/>
            <person name="Luo G."/>
        </authorList>
    </citation>
    <scope>NUCLEOTIDE SEQUENCE [LARGE SCALE GENOMIC DNA]</scope>
    <source>
        <strain evidence="7 8">AF16-14</strain>
    </source>
</reference>
<dbReference type="Proteomes" id="UP000284243">
    <property type="component" value="Unassembled WGS sequence"/>
</dbReference>
<dbReference type="AlphaFoldDB" id="A0A412TMB4"/>
<comment type="subcellular location">
    <subcellularLocation>
        <location evidence="1">Membrane</location>
        <topology evidence="1">Multi-pass membrane protein</topology>
    </subcellularLocation>
</comment>
<comment type="caution">
    <text evidence="7">The sequence shown here is derived from an EMBL/GenBank/DDBJ whole genome shotgun (WGS) entry which is preliminary data.</text>
</comment>
<keyword evidence="4 6" id="KW-1133">Transmembrane helix</keyword>
<evidence type="ECO:0000256" key="4">
    <source>
        <dbReference type="ARBA" id="ARBA00022989"/>
    </source>
</evidence>